<feature type="compositionally biased region" description="Polar residues" evidence="1">
    <location>
        <begin position="94"/>
        <end position="105"/>
    </location>
</feature>
<dbReference type="EMBL" id="VSRR010003638">
    <property type="protein sequence ID" value="MPC36936.1"/>
    <property type="molecule type" value="Genomic_DNA"/>
</dbReference>
<sequence>MTGNTNLGVLLLVLISRKRLLHQQPPRPVNEQFTQFAFSFPPVVHLPYGPHLSISPDTPRLLSHMSPVLAEIRRAISPSSSRSPPSPLPFLPSITVTSSSPTLPC</sequence>
<protein>
    <submittedName>
        <fullName evidence="3">Uncharacterized protein</fullName>
    </submittedName>
</protein>
<keyword evidence="2" id="KW-0732">Signal</keyword>
<accession>A0A5B7EUS3</accession>
<organism evidence="3 4">
    <name type="scientific">Portunus trituberculatus</name>
    <name type="common">Swimming crab</name>
    <name type="synonym">Neptunus trituberculatus</name>
    <dbReference type="NCBI Taxonomy" id="210409"/>
    <lineage>
        <taxon>Eukaryota</taxon>
        <taxon>Metazoa</taxon>
        <taxon>Ecdysozoa</taxon>
        <taxon>Arthropoda</taxon>
        <taxon>Crustacea</taxon>
        <taxon>Multicrustacea</taxon>
        <taxon>Malacostraca</taxon>
        <taxon>Eumalacostraca</taxon>
        <taxon>Eucarida</taxon>
        <taxon>Decapoda</taxon>
        <taxon>Pleocyemata</taxon>
        <taxon>Brachyura</taxon>
        <taxon>Eubrachyura</taxon>
        <taxon>Portunoidea</taxon>
        <taxon>Portunidae</taxon>
        <taxon>Portuninae</taxon>
        <taxon>Portunus</taxon>
    </lineage>
</organism>
<feature type="region of interest" description="Disordered" evidence="1">
    <location>
        <begin position="76"/>
        <end position="105"/>
    </location>
</feature>
<comment type="caution">
    <text evidence="3">The sequence shown here is derived from an EMBL/GenBank/DDBJ whole genome shotgun (WGS) entry which is preliminary data.</text>
</comment>
<gene>
    <name evidence="3" type="ORF">E2C01_030405</name>
</gene>
<evidence type="ECO:0000256" key="1">
    <source>
        <dbReference type="SAM" id="MobiDB-lite"/>
    </source>
</evidence>
<proteinExistence type="predicted"/>
<evidence type="ECO:0000313" key="4">
    <source>
        <dbReference type="Proteomes" id="UP000324222"/>
    </source>
</evidence>
<evidence type="ECO:0000313" key="3">
    <source>
        <dbReference type="EMBL" id="MPC36936.1"/>
    </source>
</evidence>
<keyword evidence="4" id="KW-1185">Reference proteome</keyword>
<dbReference type="AlphaFoldDB" id="A0A5B7EUS3"/>
<dbReference type="Proteomes" id="UP000324222">
    <property type="component" value="Unassembled WGS sequence"/>
</dbReference>
<reference evidence="3 4" key="1">
    <citation type="submission" date="2019-05" db="EMBL/GenBank/DDBJ databases">
        <title>Another draft genome of Portunus trituberculatus and its Hox gene families provides insights of decapod evolution.</title>
        <authorList>
            <person name="Jeong J.-H."/>
            <person name="Song I."/>
            <person name="Kim S."/>
            <person name="Choi T."/>
            <person name="Kim D."/>
            <person name="Ryu S."/>
            <person name="Kim W."/>
        </authorList>
    </citation>
    <scope>NUCLEOTIDE SEQUENCE [LARGE SCALE GENOMIC DNA]</scope>
    <source>
        <tissue evidence="3">Muscle</tissue>
    </source>
</reference>
<feature type="signal peptide" evidence="2">
    <location>
        <begin position="1"/>
        <end position="23"/>
    </location>
</feature>
<evidence type="ECO:0000256" key="2">
    <source>
        <dbReference type="SAM" id="SignalP"/>
    </source>
</evidence>
<name>A0A5B7EUS3_PORTR</name>
<feature type="chain" id="PRO_5023142091" evidence="2">
    <location>
        <begin position="24"/>
        <end position="105"/>
    </location>
</feature>